<evidence type="ECO:0000313" key="3">
    <source>
        <dbReference type="Proteomes" id="UP000266693"/>
    </source>
</evidence>
<accession>A0A396RL77</accession>
<sequence>MQDTIKKTTAETTERAKAMFGDFNARTQDAVAKGAKAFDELNAFVKGNLEAFVESSKIAAKGAEDIAKYSAEYGRKAIAETTENAKKFAAVKSPTEFFQLQSELVKASIDSLVTESSKFTENYLKLMGEVAQPISNRVAVAVEKAKIAA</sequence>
<dbReference type="InterPro" id="IPR010127">
    <property type="entry name" value="Phasin_subfam-1"/>
</dbReference>
<protein>
    <submittedName>
        <fullName evidence="2">Phasin family protein</fullName>
    </submittedName>
</protein>
<dbReference type="Pfam" id="PF09361">
    <property type="entry name" value="Phasin_2"/>
    <property type="match status" value="1"/>
</dbReference>
<gene>
    <name evidence="2" type="ORF">D1610_13545</name>
</gene>
<dbReference type="Proteomes" id="UP000266693">
    <property type="component" value="Unassembled WGS sequence"/>
</dbReference>
<evidence type="ECO:0000259" key="1">
    <source>
        <dbReference type="Pfam" id="PF09361"/>
    </source>
</evidence>
<name>A0A396RL77_9SPHN</name>
<dbReference type="AlphaFoldDB" id="A0A396RL77"/>
<comment type="caution">
    <text evidence="2">The sequence shown here is derived from an EMBL/GenBank/DDBJ whole genome shotgun (WGS) entry which is preliminary data.</text>
</comment>
<evidence type="ECO:0000313" key="2">
    <source>
        <dbReference type="EMBL" id="RHW16889.1"/>
    </source>
</evidence>
<keyword evidence="3" id="KW-1185">Reference proteome</keyword>
<dbReference type="InterPro" id="IPR018968">
    <property type="entry name" value="Phasin"/>
</dbReference>
<reference evidence="2 3" key="1">
    <citation type="submission" date="2018-08" db="EMBL/GenBank/DDBJ databases">
        <title>The multiple taxonomic identification of Sphingomonas gilva.</title>
        <authorList>
            <person name="Zhu D."/>
            <person name="Zheng S."/>
        </authorList>
    </citation>
    <scope>NUCLEOTIDE SEQUENCE [LARGE SCALE GENOMIC DNA]</scope>
    <source>
        <strain evidence="2 3">ZDH117</strain>
    </source>
</reference>
<feature type="domain" description="Phasin" evidence="1">
    <location>
        <begin position="40"/>
        <end position="138"/>
    </location>
</feature>
<proteinExistence type="predicted"/>
<dbReference type="OrthoDB" id="8479795at2"/>
<dbReference type="EMBL" id="QWLV01000007">
    <property type="protein sequence ID" value="RHW16889.1"/>
    <property type="molecule type" value="Genomic_DNA"/>
</dbReference>
<organism evidence="2 3">
    <name type="scientific">Sphingomonas gilva</name>
    <dbReference type="NCBI Taxonomy" id="2305907"/>
    <lineage>
        <taxon>Bacteria</taxon>
        <taxon>Pseudomonadati</taxon>
        <taxon>Pseudomonadota</taxon>
        <taxon>Alphaproteobacteria</taxon>
        <taxon>Sphingomonadales</taxon>
        <taxon>Sphingomonadaceae</taxon>
        <taxon>Sphingomonas</taxon>
    </lineage>
</organism>
<dbReference type="NCBIfam" id="TIGR01841">
    <property type="entry name" value="phasin"/>
    <property type="match status" value="1"/>
</dbReference>